<feature type="transmembrane region" description="Helical" evidence="6">
    <location>
        <begin position="520"/>
        <end position="541"/>
    </location>
</feature>
<name>A0A644SU35_9ZZZZ</name>
<comment type="subcellular location">
    <subcellularLocation>
        <location evidence="1">Membrane</location>
        <topology evidence="1">Multi-pass membrane protein</topology>
    </subcellularLocation>
</comment>
<feature type="transmembrane region" description="Helical" evidence="6">
    <location>
        <begin position="550"/>
        <end position="569"/>
    </location>
</feature>
<keyword evidence="3 6" id="KW-1133">Transmembrane helix</keyword>
<feature type="transmembrane region" description="Helical" evidence="6">
    <location>
        <begin position="21"/>
        <end position="40"/>
    </location>
</feature>
<dbReference type="GO" id="GO:0140359">
    <property type="term" value="F:ABC-type transporter activity"/>
    <property type="evidence" value="ECO:0007669"/>
    <property type="project" value="InterPro"/>
</dbReference>
<evidence type="ECO:0000256" key="4">
    <source>
        <dbReference type="ARBA" id="ARBA00023136"/>
    </source>
</evidence>
<dbReference type="InterPro" id="IPR017501">
    <property type="entry name" value="Phage_infect_YhgE_C"/>
</dbReference>
<dbReference type="InterPro" id="IPR051328">
    <property type="entry name" value="T7SS_ABC-Transporter"/>
</dbReference>
<keyword evidence="5" id="KW-0175">Coiled coil</keyword>
<dbReference type="Pfam" id="PF12698">
    <property type="entry name" value="ABC2_membrane_3"/>
    <property type="match status" value="2"/>
</dbReference>
<reference evidence="8" key="1">
    <citation type="submission" date="2019-08" db="EMBL/GenBank/DDBJ databases">
        <authorList>
            <person name="Kucharzyk K."/>
            <person name="Murdoch R.W."/>
            <person name="Higgins S."/>
            <person name="Loffler F."/>
        </authorList>
    </citation>
    <scope>NUCLEOTIDE SEQUENCE</scope>
</reference>
<feature type="domain" description="ABC-2 type transporter transmembrane" evidence="7">
    <location>
        <begin position="23"/>
        <end position="200"/>
    </location>
</feature>
<dbReference type="GO" id="GO:0016020">
    <property type="term" value="C:membrane"/>
    <property type="evidence" value="ECO:0007669"/>
    <property type="project" value="UniProtKB-SubCell"/>
</dbReference>
<dbReference type="PANTHER" id="PTHR43077:SF5">
    <property type="entry name" value="PHAGE INFECTION PROTEIN"/>
    <property type="match status" value="1"/>
</dbReference>
<dbReference type="PANTHER" id="PTHR43077">
    <property type="entry name" value="TRANSPORT PERMEASE YVFS-RELATED"/>
    <property type="match status" value="1"/>
</dbReference>
<feature type="domain" description="ABC-2 type transporter transmembrane" evidence="7">
    <location>
        <begin position="291"/>
        <end position="624"/>
    </location>
</feature>
<dbReference type="AlphaFoldDB" id="A0A644SU35"/>
<sequence length="646" mass="72470">MTLKKALNIFKSDIKTVASNPVVIIVLLAIIIIPSLYAIVNIEANWDPYGNTANLKIAVVNQDLGYSTNGENFNAGNMLVDGLKENKTFDWEFVSYQEGMEGLNKEKYYGMIIIPSNFSKTLLSIESLNPDKSEITFITNDKMNPIASRITKTGANNIQSSINEEVTRTIDDIIFNKLYNIGEVAKNNEENFNNLKSFLNNLNSKTSSIGSYLNSGQQDMGVINNVWSSIYKDLPQLKKDTDGLKTDYDKLYSQIASNPQKALTTVKKMETKVNDVIQILKIADVFLNDLYNLTKDESLKPIISDVEEDLYLANSMLTVLQDIEKNIDDISHNKGKLVKLNSLINQLDKNVNTLNNNKETINNKIKVASEGINYANSNWPVAKKYIEEATSKINSVDYSELTQLSNTNLDSIDNYFKSPVEVKEKKIYPISSYGEGVAPFYICLALWVGCVITSAMVSTRFKPNPRFNPMNHSLNSNIQKFDPESVYLGRMGLFLIISILQSLIIILGLLLLGLNISSTFLFIITTFYIGLCLMITIYSIISTLGNSGKALVIVLLVFQIPATGGTYPIQLLPPFFQFIHSLLPLTYGIEALREVMGGVYWSNYIYNILILTIYPIAAFLITLLVKEKLEKYAKLMEDKLEDSGLF</sequence>
<dbReference type="EMBL" id="VSSQ01000006">
    <property type="protein sequence ID" value="MPL58199.1"/>
    <property type="molecule type" value="Genomic_DNA"/>
</dbReference>
<dbReference type="InterPro" id="IPR013525">
    <property type="entry name" value="ABC2_TM"/>
</dbReference>
<evidence type="ECO:0000259" key="7">
    <source>
        <dbReference type="Pfam" id="PF12698"/>
    </source>
</evidence>
<evidence type="ECO:0000256" key="5">
    <source>
        <dbReference type="SAM" id="Coils"/>
    </source>
</evidence>
<feature type="coiled-coil region" evidence="5">
    <location>
        <begin position="337"/>
        <end position="364"/>
    </location>
</feature>
<accession>A0A644SU35</accession>
<organism evidence="8">
    <name type="scientific">bioreactor metagenome</name>
    <dbReference type="NCBI Taxonomy" id="1076179"/>
    <lineage>
        <taxon>unclassified sequences</taxon>
        <taxon>metagenomes</taxon>
        <taxon>ecological metagenomes</taxon>
    </lineage>
</organism>
<feature type="transmembrane region" description="Helical" evidence="6">
    <location>
        <begin position="604"/>
        <end position="625"/>
    </location>
</feature>
<evidence type="ECO:0000256" key="3">
    <source>
        <dbReference type="ARBA" id="ARBA00022989"/>
    </source>
</evidence>
<dbReference type="NCBIfam" id="TIGR03062">
    <property type="entry name" value="pip_yhgE_Cterm"/>
    <property type="match status" value="1"/>
</dbReference>
<evidence type="ECO:0000256" key="1">
    <source>
        <dbReference type="ARBA" id="ARBA00004141"/>
    </source>
</evidence>
<gene>
    <name evidence="8" type="ORF">SDC9_03730</name>
</gene>
<keyword evidence="4 6" id="KW-0472">Membrane</keyword>
<dbReference type="NCBIfam" id="TIGR03061">
    <property type="entry name" value="pip_yhgE_Nterm"/>
    <property type="match status" value="1"/>
</dbReference>
<evidence type="ECO:0000313" key="8">
    <source>
        <dbReference type="EMBL" id="MPL58199.1"/>
    </source>
</evidence>
<feature type="transmembrane region" description="Helical" evidence="6">
    <location>
        <begin position="493"/>
        <end position="514"/>
    </location>
</feature>
<dbReference type="Gene3D" id="3.40.1710.10">
    <property type="entry name" value="abc type-2 transporter like domain"/>
    <property type="match status" value="1"/>
</dbReference>
<protein>
    <recommendedName>
        <fullName evidence="7">ABC-2 type transporter transmembrane domain-containing protein</fullName>
    </recommendedName>
</protein>
<comment type="caution">
    <text evidence="8">The sequence shown here is derived from an EMBL/GenBank/DDBJ whole genome shotgun (WGS) entry which is preliminary data.</text>
</comment>
<keyword evidence="2 6" id="KW-0812">Transmembrane</keyword>
<proteinExistence type="predicted"/>
<evidence type="ECO:0000256" key="6">
    <source>
        <dbReference type="SAM" id="Phobius"/>
    </source>
</evidence>
<evidence type="ECO:0000256" key="2">
    <source>
        <dbReference type="ARBA" id="ARBA00022692"/>
    </source>
</evidence>
<dbReference type="InterPro" id="IPR017500">
    <property type="entry name" value="Phage_infect_YhgE_N"/>
</dbReference>
<feature type="transmembrane region" description="Helical" evidence="6">
    <location>
        <begin position="438"/>
        <end position="457"/>
    </location>
</feature>